<dbReference type="Pfam" id="PF13526">
    <property type="entry name" value="DUF4125"/>
    <property type="match status" value="1"/>
</dbReference>
<dbReference type="Proteomes" id="UP000298602">
    <property type="component" value="Chromosome"/>
</dbReference>
<gene>
    <name evidence="1" type="ORF">FDQ92_13155</name>
</gene>
<protein>
    <submittedName>
        <fullName evidence="1">DUF4125 family protein</fullName>
    </submittedName>
</protein>
<name>A0A4P8L5M1_9BACT</name>
<reference evidence="1 2" key="1">
    <citation type="submission" date="2019-05" db="EMBL/GenBank/DDBJ databases">
        <title>The Complete Genome Sequence of the n-alkane-degrading Desulfoglaeba alkanexedens ALDC reveals multiple alkylsuccinate synthase gene clusters.</title>
        <authorList>
            <person name="Callaghan A.V."/>
            <person name="Davidova I.A."/>
            <person name="Duncan K.E."/>
            <person name="Morris B."/>
            <person name="McInerney M.J."/>
        </authorList>
    </citation>
    <scope>NUCLEOTIDE SEQUENCE [LARGE SCALE GENOMIC DNA]</scope>
    <source>
        <strain evidence="1 2">ALDC</strain>
    </source>
</reference>
<evidence type="ECO:0000313" key="2">
    <source>
        <dbReference type="Proteomes" id="UP000298602"/>
    </source>
</evidence>
<dbReference type="RefSeq" id="WP_137425316.1">
    <property type="nucleotide sequence ID" value="NZ_CP040098.1"/>
</dbReference>
<dbReference type="OrthoDB" id="5387164at2"/>
<dbReference type="EMBL" id="CP040098">
    <property type="protein sequence ID" value="QCQ23033.1"/>
    <property type="molecule type" value="Genomic_DNA"/>
</dbReference>
<sequence length="197" mass="22812">MDARSLVSQILDIELEMFKSVPARYPVSCQDDEEGFRIMRAAQFAVWSEDTLRSYLQDLEAARQADRNLMTLKYARMEDLVAPLQNNVEITELIEEIVLIQLQWQREMEARYPALMARGRPMTDDGNGTGETSFERYLRAELETYSPVTLTNLFRDIVARQVKGENMTEEIYEHMVKALGYSSLVEADENARRQTTQ</sequence>
<dbReference type="InterPro" id="IPR025191">
    <property type="entry name" value="DUF4125"/>
</dbReference>
<accession>A0A4P8L5M1</accession>
<proteinExistence type="predicted"/>
<reference evidence="1 2" key="2">
    <citation type="submission" date="2019-05" db="EMBL/GenBank/DDBJ databases">
        <authorList>
            <person name="Suflita J.M."/>
            <person name="Marks C.R."/>
        </authorList>
    </citation>
    <scope>NUCLEOTIDE SEQUENCE [LARGE SCALE GENOMIC DNA]</scope>
    <source>
        <strain evidence="1 2">ALDC</strain>
    </source>
</reference>
<evidence type="ECO:0000313" key="1">
    <source>
        <dbReference type="EMBL" id="QCQ23033.1"/>
    </source>
</evidence>
<dbReference type="KEGG" id="dax:FDQ92_13155"/>
<keyword evidence="2" id="KW-1185">Reference proteome</keyword>
<organism evidence="1 2">
    <name type="scientific">Desulfoglaeba alkanexedens ALDC</name>
    <dbReference type="NCBI Taxonomy" id="980445"/>
    <lineage>
        <taxon>Bacteria</taxon>
        <taxon>Pseudomonadati</taxon>
        <taxon>Thermodesulfobacteriota</taxon>
        <taxon>Syntrophobacteria</taxon>
        <taxon>Syntrophobacterales</taxon>
        <taxon>Syntrophobacteraceae</taxon>
        <taxon>Desulfoglaeba</taxon>
    </lineage>
</organism>
<dbReference type="AlphaFoldDB" id="A0A4P8L5M1"/>